<dbReference type="AlphaFoldDB" id="N8W909"/>
<organism evidence="1 2">
    <name type="scientific">Acinetobacter vivianii</name>
    <dbReference type="NCBI Taxonomy" id="1776742"/>
    <lineage>
        <taxon>Bacteria</taxon>
        <taxon>Pseudomonadati</taxon>
        <taxon>Pseudomonadota</taxon>
        <taxon>Gammaproteobacteria</taxon>
        <taxon>Moraxellales</taxon>
        <taxon>Moraxellaceae</taxon>
        <taxon>Acinetobacter</taxon>
    </lineage>
</organism>
<gene>
    <name evidence="1" type="ORF">F971_01431</name>
</gene>
<dbReference type="RefSeq" id="WP_004776437.1">
    <property type="nucleotide sequence ID" value="NZ_KB849368.1"/>
</dbReference>
<evidence type="ECO:0000313" key="2">
    <source>
        <dbReference type="Proteomes" id="UP000013049"/>
    </source>
</evidence>
<dbReference type="PATRIC" id="fig|1217712.3.peg.1380"/>
<reference evidence="1 2" key="1">
    <citation type="submission" date="2013-02" db="EMBL/GenBank/DDBJ databases">
        <title>The Genome Sequence of Acinetobacter sp. NIPH 758.</title>
        <authorList>
            <consortium name="The Broad Institute Genome Sequencing Platform"/>
            <consortium name="The Broad Institute Genome Sequencing Center for Infectious Disease"/>
            <person name="Cerqueira G."/>
            <person name="Feldgarden M."/>
            <person name="Courvalin P."/>
            <person name="Perichon B."/>
            <person name="Grillot-Courvalin C."/>
            <person name="Clermont D."/>
            <person name="Rocha E."/>
            <person name="Yoon E.-J."/>
            <person name="Nemec A."/>
            <person name="Walker B."/>
            <person name="Young S.K."/>
            <person name="Zeng Q."/>
            <person name="Gargeya S."/>
            <person name="Fitzgerald M."/>
            <person name="Haas B."/>
            <person name="Abouelleil A."/>
            <person name="Alvarado L."/>
            <person name="Arachchi H.M."/>
            <person name="Berlin A.M."/>
            <person name="Chapman S.B."/>
            <person name="Dewar J."/>
            <person name="Goldberg J."/>
            <person name="Griggs A."/>
            <person name="Gujja S."/>
            <person name="Hansen M."/>
            <person name="Howarth C."/>
            <person name="Imamovic A."/>
            <person name="Larimer J."/>
            <person name="McCowan C."/>
            <person name="Murphy C."/>
            <person name="Neiman D."/>
            <person name="Pearson M."/>
            <person name="Priest M."/>
            <person name="Roberts A."/>
            <person name="Saif S."/>
            <person name="Shea T."/>
            <person name="Sisk P."/>
            <person name="Sykes S."/>
            <person name="Wortman J."/>
            <person name="Nusbaum C."/>
            <person name="Birren B."/>
        </authorList>
    </citation>
    <scope>NUCLEOTIDE SEQUENCE [LARGE SCALE GENOMIC DNA]</scope>
    <source>
        <strain evidence="1 2">NIPH 758</strain>
    </source>
</reference>
<dbReference type="HOGENOM" id="CLU_862298_0_0_6"/>
<comment type="caution">
    <text evidence="1">The sequence shown here is derived from an EMBL/GenBank/DDBJ whole genome shotgun (WGS) entry which is preliminary data.</text>
</comment>
<evidence type="ECO:0000313" key="1">
    <source>
        <dbReference type="EMBL" id="ENU93383.1"/>
    </source>
</evidence>
<protein>
    <submittedName>
        <fullName evidence="1">Uncharacterized protein</fullName>
    </submittedName>
</protein>
<accession>N8W909</accession>
<dbReference type="EMBL" id="APPC01000015">
    <property type="protein sequence ID" value="ENU93383.1"/>
    <property type="molecule type" value="Genomic_DNA"/>
</dbReference>
<name>N8W909_9GAMM</name>
<proteinExistence type="predicted"/>
<sequence length="322" mass="36510">MLRKALIGTSTPIGYDYQTKATKANSDLNSSPNPILDSPFGLLLFYDEIWFLCRSLCPENMRCLPYVHFVDEEIGVPASIGELGWRELDILAKSEEWKDIINNRRARVTSQKNPFSDGFKNYGVTWKAAIDNHTHGLQIGGITAYGNPTEDRLLFDLVLTKALKLYDLELITNTYTHPMLSKEENVSSHELSEFLIVQDIPNYLSRMGPYHPVVEEARENEYLKYFRKWVSSTGKTTSIAELREVKEAVEASIREVQDKLFLQYLDPNSFYKSLGKSVVGDAIGLLAPGSSTVTSVFEHLGGRKEKNEIRWQGFLVSMRGKV</sequence>
<dbReference type="Proteomes" id="UP000013049">
    <property type="component" value="Unassembled WGS sequence"/>
</dbReference>